<evidence type="ECO:0000313" key="3">
    <source>
        <dbReference type="WBParaSite" id="ALUE_0000406201-mRNA-1"/>
    </source>
</evidence>
<protein>
    <submittedName>
        <fullName evidence="3">Uncharacterized protein</fullName>
    </submittedName>
</protein>
<name>A0A9J2P2M6_ASCLU</name>
<dbReference type="Proteomes" id="UP000036681">
    <property type="component" value="Unplaced"/>
</dbReference>
<proteinExistence type="predicted"/>
<reference evidence="3" key="1">
    <citation type="submission" date="2023-03" db="UniProtKB">
        <authorList>
            <consortium name="WormBaseParasite"/>
        </authorList>
    </citation>
    <scope>IDENTIFICATION</scope>
</reference>
<dbReference type="WBParaSite" id="ALUE_0000406201-mRNA-1">
    <property type="protein sequence ID" value="ALUE_0000406201-mRNA-1"/>
    <property type="gene ID" value="ALUE_0000406201"/>
</dbReference>
<evidence type="ECO:0000313" key="2">
    <source>
        <dbReference type="Proteomes" id="UP000036681"/>
    </source>
</evidence>
<accession>A0A9J2P2M6</accession>
<keyword evidence="2" id="KW-1185">Reference proteome</keyword>
<evidence type="ECO:0000256" key="1">
    <source>
        <dbReference type="SAM" id="MobiDB-lite"/>
    </source>
</evidence>
<feature type="region of interest" description="Disordered" evidence="1">
    <location>
        <begin position="1"/>
        <end position="27"/>
    </location>
</feature>
<dbReference type="AlphaFoldDB" id="A0A9J2P2M6"/>
<organism evidence="2 3">
    <name type="scientific">Ascaris lumbricoides</name>
    <name type="common">Giant roundworm</name>
    <dbReference type="NCBI Taxonomy" id="6252"/>
    <lineage>
        <taxon>Eukaryota</taxon>
        <taxon>Metazoa</taxon>
        <taxon>Ecdysozoa</taxon>
        <taxon>Nematoda</taxon>
        <taxon>Chromadorea</taxon>
        <taxon>Rhabditida</taxon>
        <taxon>Spirurina</taxon>
        <taxon>Ascaridomorpha</taxon>
        <taxon>Ascaridoidea</taxon>
        <taxon>Ascarididae</taxon>
        <taxon>Ascaris</taxon>
    </lineage>
</organism>
<sequence>MPRGYGSSQVVVNRTGENEPSQDGRRQEWEGHFKARTVSADGAVAAENWQQLKGDAQRAAFCICIFGHKMLQPKGNNDFLKEDGASLVSLGSDGAEIVAPGIISPTTQISFRGGDGQLGQLFLLRLSGTLIAVCASSEKVERVTYGFESQRCAKPLSHNRPAAAETGEARSGLRLAPKDDAAAELQLRRNWIARGRMTPVSAPCKFTMRCVLFLLEMETVDPIKPLRTLCNVDEDNRASMREAINEENP</sequence>
<feature type="compositionally biased region" description="Polar residues" evidence="1">
    <location>
        <begin position="1"/>
        <end position="12"/>
    </location>
</feature>